<dbReference type="PROSITE" id="PS01215">
    <property type="entry name" value="MRP"/>
    <property type="match status" value="1"/>
</dbReference>
<dbReference type="AlphaFoldDB" id="A0A419T1H8"/>
<keyword evidence="7 8" id="KW-0411">Iron-sulfur</keyword>
<dbReference type="EMBL" id="MCIB01000022">
    <property type="protein sequence ID" value="RKD31325.1"/>
    <property type="molecule type" value="Genomic_DNA"/>
</dbReference>
<organism evidence="10 11">
    <name type="scientific">Thermohalobacter berrensis</name>
    <dbReference type="NCBI Taxonomy" id="99594"/>
    <lineage>
        <taxon>Bacteria</taxon>
        <taxon>Bacillati</taxon>
        <taxon>Bacillota</taxon>
        <taxon>Tissierellia</taxon>
        <taxon>Tissierellales</taxon>
        <taxon>Thermohalobacteraceae</taxon>
        <taxon>Thermohalobacter</taxon>
    </lineage>
</organism>
<dbReference type="GO" id="GO:0016887">
    <property type="term" value="F:ATP hydrolysis activity"/>
    <property type="evidence" value="ECO:0007669"/>
    <property type="project" value="UniProtKB-UniRule"/>
</dbReference>
<dbReference type="SUPFAM" id="SSF52540">
    <property type="entry name" value="P-loop containing nucleoside triphosphate hydrolases"/>
    <property type="match status" value="1"/>
</dbReference>
<dbReference type="RefSeq" id="WP_120169502.1">
    <property type="nucleotide sequence ID" value="NZ_MCIB01000022.1"/>
</dbReference>
<dbReference type="GO" id="GO:0016226">
    <property type="term" value="P:iron-sulfur cluster assembly"/>
    <property type="evidence" value="ECO:0007669"/>
    <property type="project" value="InterPro"/>
</dbReference>
<evidence type="ECO:0000256" key="3">
    <source>
        <dbReference type="ARBA" id="ARBA00022723"/>
    </source>
</evidence>
<evidence type="ECO:0000256" key="6">
    <source>
        <dbReference type="ARBA" id="ARBA00023004"/>
    </source>
</evidence>
<dbReference type="CDD" id="cd02037">
    <property type="entry name" value="Mrp_NBP35"/>
    <property type="match status" value="1"/>
</dbReference>
<dbReference type="HAMAP" id="MF_02040">
    <property type="entry name" value="Mrp_NBP35"/>
    <property type="match status" value="1"/>
</dbReference>
<keyword evidence="6 8" id="KW-0408">Iron</keyword>
<dbReference type="InterPro" id="IPR002744">
    <property type="entry name" value="MIP18-like"/>
</dbReference>
<evidence type="ECO:0000256" key="2">
    <source>
        <dbReference type="ARBA" id="ARBA00008205"/>
    </source>
</evidence>
<dbReference type="GO" id="GO:0005524">
    <property type="term" value="F:ATP binding"/>
    <property type="evidence" value="ECO:0007669"/>
    <property type="project" value="UniProtKB-UniRule"/>
</dbReference>
<dbReference type="Gene3D" id="3.30.300.130">
    <property type="entry name" value="Fe-S cluster assembly (FSCA)"/>
    <property type="match status" value="1"/>
</dbReference>
<gene>
    <name evidence="10" type="ORF">BET03_12895</name>
</gene>
<feature type="domain" description="MIP18 family-like" evidence="9">
    <location>
        <begin position="4"/>
        <end position="76"/>
    </location>
</feature>
<evidence type="ECO:0000256" key="7">
    <source>
        <dbReference type="ARBA" id="ARBA00023014"/>
    </source>
</evidence>
<comment type="similarity">
    <text evidence="8">Belongs to the Mrp/NBP35 ATP-binding proteins family.</text>
</comment>
<dbReference type="Gene3D" id="3.40.50.300">
    <property type="entry name" value="P-loop containing nucleotide triphosphate hydrolases"/>
    <property type="match status" value="1"/>
</dbReference>
<dbReference type="GO" id="GO:0046872">
    <property type="term" value="F:metal ion binding"/>
    <property type="evidence" value="ECO:0007669"/>
    <property type="project" value="UniProtKB-KW"/>
</dbReference>
<evidence type="ECO:0000313" key="10">
    <source>
        <dbReference type="EMBL" id="RKD31325.1"/>
    </source>
</evidence>
<keyword evidence="8" id="KW-0378">Hydrolase</keyword>
<dbReference type="Proteomes" id="UP000284177">
    <property type="component" value="Unassembled WGS sequence"/>
</dbReference>
<evidence type="ECO:0000259" key="9">
    <source>
        <dbReference type="Pfam" id="PF01883"/>
    </source>
</evidence>
<keyword evidence="11" id="KW-1185">Reference proteome</keyword>
<dbReference type="SUPFAM" id="SSF117916">
    <property type="entry name" value="Fe-S cluster assembly (FSCA) domain-like"/>
    <property type="match status" value="1"/>
</dbReference>
<feature type="binding site" evidence="8">
    <location>
        <begin position="114"/>
        <end position="121"/>
    </location>
    <ligand>
        <name>ATP</name>
        <dbReference type="ChEBI" id="CHEBI:30616"/>
    </ligand>
</feature>
<evidence type="ECO:0000256" key="1">
    <source>
        <dbReference type="ARBA" id="ARBA00007352"/>
    </source>
</evidence>
<dbReference type="OrthoDB" id="9809679at2"/>
<dbReference type="InterPro" id="IPR033756">
    <property type="entry name" value="YlxH/NBP35"/>
</dbReference>
<sequence>MDLKAKIYKVLEEVYDPEIKKSLIELNMIKDVTIDDNGKAIVKVALTTKGCPLKATMKDDIKEKVGKIDGIKDVDVIFGEMTKEEKKKLIEKLHGNKKREDLFKNTKVIAVGSGKGGVGKSTVAANLAVTLAKIGYKVGLIDADILGYSIPQILGIRGVKPVVPEKGLMLPIEKNGVKVISMGNLVEEEQALIWRGPILGRVLQQFFNDVYWGELDYMLIDLPPGTGDAPLSLMQQVPEAEILIITTPQVTAADVAKRLGIMASKTDSKIIGIVENMSYFICDNCGEKHYIFGKGEGEELSEDLDTKLLGKIPLMTEIRKDSDKGRPVVLDNDEVFKSYKNIVDNLIKE</sequence>
<evidence type="ECO:0000256" key="4">
    <source>
        <dbReference type="ARBA" id="ARBA00022741"/>
    </source>
</evidence>
<comment type="subunit">
    <text evidence="8">Homodimer.</text>
</comment>
<keyword evidence="3 8" id="KW-0479">Metal-binding</keyword>
<name>A0A419T1H8_9FIRM</name>
<evidence type="ECO:0000256" key="5">
    <source>
        <dbReference type="ARBA" id="ARBA00022840"/>
    </source>
</evidence>
<dbReference type="PANTHER" id="PTHR42961">
    <property type="entry name" value="IRON-SULFUR PROTEIN NUBPL"/>
    <property type="match status" value="1"/>
</dbReference>
<comment type="similarity">
    <text evidence="1">In the N-terminal section; belongs to the MIP18 family.</text>
</comment>
<dbReference type="GO" id="GO:0140663">
    <property type="term" value="F:ATP-dependent FeS chaperone activity"/>
    <property type="evidence" value="ECO:0007669"/>
    <property type="project" value="InterPro"/>
</dbReference>
<dbReference type="InterPro" id="IPR027417">
    <property type="entry name" value="P-loop_NTPase"/>
</dbReference>
<proteinExistence type="inferred from homology"/>
<comment type="function">
    <text evidence="8">Binds and transfers iron-sulfur (Fe-S) clusters to target apoproteins. Can hydrolyze ATP.</text>
</comment>
<keyword evidence="4 8" id="KW-0547">Nucleotide-binding</keyword>
<dbReference type="InterPro" id="IPR019591">
    <property type="entry name" value="Mrp/NBP35_ATP-bd"/>
</dbReference>
<comment type="similarity">
    <text evidence="2">In the C-terminal section; belongs to the Mrp/NBP35 ATP-binding proteins family.</text>
</comment>
<reference evidence="10 11" key="1">
    <citation type="submission" date="2016-08" db="EMBL/GenBank/DDBJ databases">
        <title>Novel Firmicutes and Novel Genomes.</title>
        <authorList>
            <person name="Poppleton D.I."/>
            <person name="Gribaldo S."/>
        </authorList>
    </citation>
    <scope>NUCLEOTIDE SEQUENCE [LARGE SCALE GENOMIC DNA]</scope>
    <source>
        <strain evidence="10 11">CTT3</strain>
    </source>
</reference>
<accession>A0A419T1H8</accession>
<comment type="caution">
    <text evidence="10">The sequence shown here is derived from an EMBL/GenBank/DDBJ whole genome shotgun (WGS) entry which is preliminary data.</text>
</comment>
<dbReference type="InterPro" id="IPR034904">
    <property type="entry name" value="FSCA_dom_sf"/>
</dbReference>
<dbReference type="GO" id="GO:0051539">
    <property type="term" value="F:4 iron, 4 sulfur cluster binding"/>
    <property type="evidence" value="ECO:0007669"/>
    <property type="project" value="TreeGrafter"/>
</dbReference>
<dbReference type="PANTHER" id="PTHR42961:SF2">
    <property type="entry name" value="IRON-SULFUR PROTEIN NUBPL"/>
    <property type="match status" value="1"/>
</dbReference>
<evidence type="ECO:0000256" key="8">
    <source>
        <dbReference type="HAMAP-Rule" id="MF_02040"/>
    </source>
</evidence>
<keyword evidence="5 8" id="KW-0067">ATP-binding</keyword>
<dbReference type="Pfam" id="PF01883">
    <property type="entry name" value="FeS_assembly_P"/>
    <property type="match status" value="1"/>
</dbReference>
<evidence type="ECO:0000313" key="11">
    <source>
        <dbReference type="Proteomes" id="UP000284177"/>
    </source>
</evidence>
<dbReference type="Pfam" id="PF10609">
    <property type="entry name" value="ParA"/>
    <property type="match status" value="1"/>
</dbReference>
<protein>
    <recommendedName>
        <fullName evidence="8">Iron-sulfur cluster carrier protein</fullName>
    </recommendedName>
</protein>
<dbReference type="InterPro" id="IPR000808">
    <property type="entry name" value="Mrp-like_CS"/>
</dbReference>
<dbReference type="FunFam" id="3.40.50.300:FF:001119">
    <property type="entry name" value="Iron-sulfur cluster carrier protein"/>
    <property type="match status" value="1"/>
</dbReference>
<dbReference type="InterPro" id="IPR044304">
    <property type="entry name" value="NUBPL-like"/>
</dbReference>